<feature type="chain" id="PRO_5004082616" evidence="4">
    <location>
        <begin position="25"/>
        <end position="340"/>
    </location>
</feature>
<comment type="caution">
    <text evidence="5">The sequence shown here is derived from an EMBL/GenBank/DDBJ whole genome shotgun (WGS) entry which is preliminary data.</text>
</comment>
<dbReference type="CDD" id="cd13542">
    <property type="entry name" value="PBP2_FutA1_ilke"/>
    <property type="match status" value="1"/>
</dbReference>
<dbReference type="GO" id="GO:0046872">
    <property type="term" value="F:metal ion binding"/>
    <property type="evidence" value="ECO:0007669"/>
    <property type="project" value="UniProtKB-KW"/>
</dbReference>
<gene>
    <name evidence="5" type="ORF">MPL1_12458</name>
</gene>
<proteinExistence type="inferred from homology"/>
<dbReference type="OrthoDB" id="9769567at2"/>
<dbReference type="GO" id="GO:0030288">
    <property type="term" value="C:outer membrane-bounded periplasmic space"/>
    <property type="evidence" value="ECO:0007669"/>
    <property type="project" value="TreeGrafter"/>
</dbReference>
<evidence type="ECO:0000313" key="6">
    <source>
        <dbReference type="Proteomes" id="UP000012019"/>
    </source>
</evidence>
<keyword evidence="2 4" id="KW-0732">Signal</keyword>
<evidence type="ECO:0000256" key="4">
    <source>
        <dbReference type="SAM" id="SignalP"/>
    </source>
</evidence>
<dbReference type="PANTHER" id="PTHR30006:SF15">
    <property type="entry name" value="IRON-UTILIZATION PERIPLASMIC PROTEIN"/>
    <property type="match status" value="1"/>
</dbReference>
<dbReference type="eggNOG" id="COG1840">
    <property type="taxonomic scope" value="Bacteria"/>
</dbReference>
<dbReference type="STRING" id="1286106.MPL1_12458"/>
<keyword evidence="6" id="KW-1185">Reference proteome</keyword>
<dbReference type="PANTHER" id="PTHR30006">
    <property type="entry name" value="THIAMINE-BINDING PERIPLASMIC PROTEIN-RELATED"/>
    <property type="match status" value="1"/>
</dbReference>
<name>M7NXK9_9GAMM</name>
<dbReference type="Proteomes" id="UP000012019">
    <property type="component" value="Unassembled WGS sequence"/>
</dbReference>
<dbReference type="PIRSF" id="PIRSF002825">
    <property type="entry name" value="CfbpA"/>
    <property type="match status" value="1"/>
</dbReference>
<dbReference type="EMBL" id="APHR01000077">
    <property type="protein sequence ID" value="EMR12007.1"/>
    <property type="molecule type" value="Genomic_DNA"/>
</dbReference>
<protein>
    <submittedName>
        <fullName evidence="5">Ferric iron ABC transporter, iron-binding protein</fullName>
    </submittedName>
</protein>
<feature type="binding site" evidence="3">
    <location>
        <position position="222"/>
    </location>
    <ligand>
        <name>Fe cation</name>
        <dbReference type="ChEBI" id="CHEBI:24875"/>
    </ligand>
</feature>
<sequence>MLKTALIAGVVGLSSLLNPLMANANEVNLYSARIEALIKPILDEFTAETGIRVNLVTGGADELLQRLQSEGRNTPADILLTTDAGRLHRAKEVGLLQAFASETLERNIPENYRDPEGYWVGLSMRARPIMYVRDRVDPSTLSSYEDLADPRWKGKICTRSSSNVYNQSLVAAMMAANGEAATEQWARALVNNFARPPRGGDRDQIKAAAAGQCDLVIANTYYLAGMLTDNDPAERQAAEVIDVFWPNQQDRGTHVNVSGAGLTAAARNRDAAIALIEFLSGDRAQQWYAEANGEYPVRDDIEIGEILSQWGDFKADPLDMSILGDNNAQALRLMDRAGWR</sequence>
<feature type="binding site" evidence="3">
    <location>
        <position position="221"/>
    </location>
    <ligand>
        <name>Fe cation</name>
        <dbReference type="ChEBI" id="CHEBI:24875"/>
    </ligand>
</feature>
<dbReference type="PATRIC" id="fig|1286106.3.peg.2488"/>
<keyword evidence="3" id="KW-0479">Metal-binding</keyword>
<dbReference type="Gene3D" id="3.40.190.10">
    <property type="entry name" value="Periplasmic binding protein-like II"/>
    <property type="match status" value="2"/>
</dbReference>
<evidence type="ECO:0000256" key="1">
    <source>
        <dbReference type="ARBA" id="ARBA00008520"/>
    </source>
</evidence>
<feature type="signal peptide" evidence="4">
    <location>
        <begin position="1"/>
        <end position="24"/>
    </location>
</feature>
<evidence type="ECO:0000256" key="2">
    <source>
        <dbReference type="ARBA" id="ARBA00022729"/>
    </source>
</evidence>
<accession>M7NXK9</accession>
<dbReference type="AlphaFoldDB" id="M7NXK9"/>
<keyword evidence="3" id="KW-0408">Iron</keyword>
<dbReference type="Pfam" id="PF13343">
    <property type="entry name" value="SBP_bac_6"/>
    <property type="match status" value="1"/>
</dbReference>
<dbReference type="InterPro" id="IPR026045">
    <property type="entry name" value="Ferric-bd"/>
</dbReference>
<evidence type="ECO:0000313" key="5">
    <source>
        <dbReference type="EMBL" id="EMR12007.1"/>
    </source>
</evidence>
<dbReference type="RefSeq" id="WP_009727432.1">
    <property type="nucleotide sequence ID" value="NZ_APHR01000077.1"/>
</dbReference>
<reference evidence="5 6" key="1">
    <citation type="journal article" date="2013" name="Genome Announc.">
        <title>Draft Genome Sequence of Methylophaga lonarensis MPLT, a Haloalkaliphilic (Non-Methane-Utilizing) Methylotroph.</title>
        <authorList>
            <person name="Shetty S.A."/>
            <person name="Marathe N.P."/>
            <person name="Munot H."/>
            <person name="Antony C.P."/>
            <person name="Dhotre D.P."/>
            <person name="Murrell J.C."/>
            <person name="Shouche Y.S."/>
        </authorList>
    </citation>
    <scope>NUCLEOTIDE SEQUENCE [LARGE SCALE GENOMIC DNA]</scope>
    <source>
        <strain evidence="5 6">MPL</strain>
    </source>
</reference>
<comment type="similarity">
    <text evidence="1">Belongs to the bacterial solute-binding protein 1 family.</text>
</comment>
<organism evidence="5 6">
    <name type="scientific">Methylophaga lonarensis MPL</name>
    <dbReference type="NCBI Taxonomy" id="1286106"/>
    <lineage>
        <taxon>Bacteria</taxon>
        <taxon>Pseudomonadati</taxon>
        <taxon>Pseudomonadota</taxon>
        <taxon>Gammaproteobacteria</taxon>
        <taxon>Thiotrichales</taxon>
        <taxon>Piscirickettsiaceae</taxon>
        <taxon>Methylophaga</taxon>
    </lineage>
</organism>
<dbReference type="SUPFAM" id="SSF53850">
    <property type="entry name" value="Periplasmic binding protein-like II"/>
    <property type="match status" value="1"/>
</dbReference>
<evidence type="ECO:0000256" key="3">
    <source>
        <dbReference type="PIRSR" id="PIRSR002825-1"/>
    </source>
</evidence>